<evidence type="ECO:0000313" key="1">
    <source>
        <dbReference type="EMBL" id="RIA87252.1"/>
    </source>
</evidence>
<dbReference type="AlphaFoldDB" id="A0A397SNI3"/>
<organism evidence="1 2">
    <name type="scientific">Glomus cerebriforme</name>
    <dbReference type="NCBI Taxonomy" id="658196"/>
    <lineage>
        <taxon>Eukaryota</taxon>
        <taxon>Fungi</taxon>
        <taxon>Fungi incertae sedis</taxon>
        <taxon>Mucoromycota</taxon>
        <taxon>Glomeromycotina</taxon>
        <taxon>Glomeromycetes</taxon>
        <taxon>Glomerales</taxon>
        <taxon>Glomeraceae</taxon>
        <taxon>Glomus</taxon>
    </lineage>
</organism>
<reference evidence="1 2" key="1">
    <citation type="submission" date="2018-06" db="EMBL/GenBank/DDBJ databases">
        <title>Comparative genomics reveals the genomic features of Rhizophagus irregularis, R. cerebriforme, R. diaphanum and Gigaspora rosea, and their symbiotic lifestyle signature.</title>
        <authorList>
            <person name="Morin E."/>
            <person name="San Clemente H."/>
            <person name="Chen E.C.H."/>
            <person name="De La Providencia I."/>
            <person name="Hainaut M."/>
            <person name="Kuo A."/>
            <person name="Kohler A."/>
            <person name="Murat C."/>
            <person name="Tang N."/>
            <person name="Roy S."/>
            <person name="Loubradou J."/>
            <person name="Henrissat B."/>
            <person name="Grigoriev I.V."/>
            <person name="Corradi N."/>
            <person name="Roux C."/>
            <person name="Martin F.M."/>
        </authorList>
    </citation>
    <scope>NUCLEOTIDE SEQUENCE [LARGE SCALE GENOMIC DNA]</scope>
    <source>
        <strain evidence="1 2">DAOM 227022</strain>
    </source>
</reference>
<comment type="caution">
    <text evidence="1">The sequence shown here is derived from an EMBL/GenBank/DDBJ whole genome shotgun (WGS) entry which is preliminary data.</text>
</comment>
<gene>
    <name evidence="1" type="ORF">C1645_828050</name>
</gene>
<name>A0A397SNI3_9GLOM</name>
<evidence type="ECO:0000313" key="2">
    <source>
        <dbReference type="Proteomes" id="UP000265703"/>
    </source>
</evidence>
<dbReference type="Proteomes" id="UP000265703">
    <property type="component" value="Unassembled WGS sequence"/>
</dbReference>
<accession>A0A397SNI3</accession>
<keyword evidence="2" id="KW-1185">Reference proteome</keyword>
<dbReference type="EMBL" id="QKYT01000318">
    <property type="protein sequence ID" value="RIA87252.1"/>
    <property type="molecule type" value="Genomic_DNA"/>
</dbReference>
<sequence length="58" mass="6724">MCNKYNKPNIEEWCQQCRGVMTVSKVTVSEMTVGKTVFRNVLVHLTIFRIRSHLVKGL</sequence>
<proteinExistence type="predicted"/>
<protein>
    <submittedName>
        <fullName evidence="1">Uncharacterized protein</fullName>
    </submittedName>
</protein>